<dbReference type="Proteomes" id="UP000827872">
    <property type="component" value="Linkage Group LG03"/>
</dbReference>
<name>A0ACB8EGE2_9SAUR</name>
<evidence type="ECO:0000313" key="1">
    <source>
        <dbReference type="EMBL" id="KAH7991679.1"/>
    </source>
</evidence>
<evidence type="ECO:0000313" key="2">
    <source>
        <dbReference type="Proteomes" id="UP000827872"/>
    </source>
</evidence>
<reference evidence="1" key="1">
    <citation type="submission" date="2021-08" db="EMBL/GenBank/DDBJ databases">
        <title>The first chromosome-level gecko genome reveals the dynamic sex chromosomes of Neotropical dwarf geckos (Sphaerodactylidae: Sphaerodactylus).</title>
        <authorList>
            <person name="Pinto B.J."/>
            <person name="Keating S.E."/>
            <person name="Gamble T."/>
        </authorList>
    </citation>
    <scope>NUCLEOTIDE SEQUENCE</scope>
    <source>
        <strain evidence="1">TG3544</strain>
    </source>
</reference>
<sequence>MLSCGGSRSGQFPFPCLVNPRLYNLSLPSFAPSFPFRSQEPNLKVGSTQPQPLTLLAAGGRGVTGGVRLRAGCKGGEGGGMLPKCAPHVTQANSTWVVFPPLVP</sequence>
<dbReference type="EMBL" id="CM037616">
    <property type="protein sequence ID" value="KAH7991679.1"/>
    <property type="molecule type" value="Genomic_DNA"/>
</dbReference>
<comment type="caution">
    <text evidence="1">The sequence shown here is derived from an EMBL/GenBank/DDBJ whole genome shotgun (WGS) entry which is preliminary data.</text>
</comment>
<organism evidence="1 2">
    <name type="scientific">Sphaerodactylus townsendi</name>
    <dbReference type="NCBI Taxonomy" id="933632"/>
    <lineage>
        <taxon>Eukaryota</taxon>
        <taxon>Metazoa</taxon>
        <taxon>Chordata</taxon>
        <taxon>Craniata</taxon>
        <taxon>Vertebrata</taxon>
        <taxon>Euteleostomi</taxon>
        <taxon>Lepidosauria</taxon>
        <taxon>Squamata</taxon>
        <taxon>Bifurcata</taxon>
        <taxon>Gekkota</taxon>
        <taxon>Sphaerodactylidae</taxon>
        <taxon>Sphaerodactylus</taxon>
    </lineage>
</organism>
<protein>
    <submittedName>
        <fullName evidence="1">Uncharacterized protein</fullName>
    </submittedName>
</protein>
<accession>A0ACB8EGE2</accession>
<proteinExistence type="predicted"/>
<gene>
    <name evidence="1" type="ORF">K3G42_008888</name>
</gene>
<keyword evidence="2" id="KW-1185">Reference proteome</keyword>